<feature type="coiled-coil region" evidence="1">
    <location>
        <begin position="7"/>
        <end position="34"/>
    </location>
</feature>
<reference evidence="3" key="1">
    <citation type="submission" date="2019-01" db="EMBL/GenBank/DDBJ databases">
        <title>Genomic analysis of Salicibibacter sp. NKC3-5.</title>
        <authorList>
            <person name="Oh Y.J."/>
        </authorList>
    </citation>
    <scope>NUCLEOTIDE SEQUENCE [LARGE SCALE GENOMIC DNA]</scope>
    <source>
        <strain evidence="3">NKC3-5</strain>
    </source>
</reference>
<dbReference type="RefSeq" id="WP_142090408.1">
    <property type="nucleotide sequence ID" value="NZ_CP035485.1"/>
</dbReference>
<accession>A0A514LKU3</accession>
<dbReference type="KEGG" id="sale:EPH95_12415"/>
<dbReference type="EMBL" id="CP035485">
    <property type="protein sequence ID" value="QDI91881.1"/>
    <property type="molecule type" value="Genomic_DNA"/>
</dbReference>
<dbReference type="AlphaFoldDB" id="A0A514LKU3"/>
<dbReference type="OrthoDB" id="2972155at2"/>
<name>A0A514LKU3_9BACI</name>
<sequence>MFGQERLEQTELHAREQELKVDEAAAELERLAESLRTTGSFDFLQDDRTYEQAHVPSHITMNSEYIQKKKTHTVRLAFSWMEQQ</sequence>
<gene>
    <name evidence="2" type="ORF">EPH95_12415</name>
</gene>
<evidence type="ECO:0008006" key="4">
    <source>
        <dbReference type="Google" id="ProtNLM"/>
    </source>
</evidence>
<proteinExistence type="predicted"/>
<evidence type="ECO:0000313" key="3">
    <source>
        <dbReference type="Proteomes" id="UP000319756"/>
    </source>
</evidence>
<dbReference type="Proteomes" id="UP000319756">
    <property type="component" value="Chromosome"/>
</dbReference>
<evidence type="ECO:0000313" key="2">
    <source>
        <dbReference type="EMBL" id="QDI91881.1"/>
    </source>
</evidence>
<keyword evidence="3" id="KW-1185">Reference proteome</keyword>
<protein>
    <recommendedName>
        <fullName evidence="4">Amphi-Trp domain-containing protein</fullName>
    </recommendedName>
</protein>
<keyword evidence="1" id="KW-0175">Coiled coil</keyword>
<evidence type="ECO:0000256" key="1">
    <source>
        <dbReference type="SAM" id="Coils"/>
    </source>
</evidence>
<organism evidence="2 3">
    <name type="scientific">Salicibibacter halophilus</name>
    <dbReference type="NCBI Taxonomy" id="2502791"/>
    <lineage>
        <taxon>Bacteria</taxon>
        <taxon>Bacillati</taxon>
        <taxon>Bacillota</taxon>
        <taxon>Bacilli</taxon>
        <taxon>Bacillales</taxon>
        <taxon>Bacillaceae</taxon>
        <taxon>Salicibibacter</taxon>
    </lineage>
</organism>